<evidence type="ECO:0000256" key="4">
    <source>
        <dbReference type="PROSITE-ProRule" id="PRU00335"/>
    </source>
</evidence>
<dbReference type="PRINTS" id="PR00455">
    <property type="entry name" value="HTHTETR"/>
</dbReference>
<dbReference type="AlphaFoldDB" id="A0A1I3NG01"/>
<dbReference type="RefSeq" id="WP_091504883.1">
    <property type="nucleotide sequence ID" value="NZ_CBDQZW010000056.1"/>
</dbReference>
<evidence type="ECO:0000256" key="3">
    <source>
        <dbReference type="ARBA" id="ARBA00023163"/>
    </source>
</evidence>
<dbReference type="InterPro" id="IPR036271">
    <property type="entry name" value="Tet_transcr_reg_TetR-rel_C_sf"/>
</dbReference>
<dbReference type="InterPro" id="IPR009057">
    <property type="entry name" value="Homeodomain-like_sf"/>
</dbReference>
<dbReference type="GO" id="GO:0000976">
    <property type="term" value="F:transcription cis-regulatory region binding"/>
    <property type="evidence" value="ECO:0007669"/>
    <property type="project" value="TreeGrafter"/>
</dbReference>
<keyword evidence="2 4" id="KW-0238">DNA-binding</keyword>
<keyword evidence="3" id="KW-0804">Transcription</keyword>
<dbReference type="Pfam" id="PF21597">
    <property type="entry name" value="TetR_C_43"/>
    <property type="match status" value="1"/>
</dbReference>
<keyword evidence="7" id="KW-1185">Reference proteome</keyword>
<dbReference type="PANTHER" id="PTHR30055">
    <property type="entry name" value="HTH-TYPE TRANSCRIPTIONAL REGULATOR RUTR"/>
    <property type="match status" value="1"/>
</dbReference>
<sequence length="211" mass="23295">MTADPEVRLRADARRNRDQIVAAAKAMFLEKGLDVPMEEIARRAGVGVGTLYRRFPDRDALIRAVAQDNFAQMLAEAEAAAAEEPTAWDALVRLLSGSRPLRLSMHLALLSQQAWTVVRDDPETQRYRDAILEILENLVGEAQREGVMRADVGAGDVAVLVSLLLKRLPAPPDEELQVHDRVLALMLDALRARPGAPLPGRPVTGDDLRRR</sequence>
<dbReference type="SUPFAM" id="SSF46689">
    <property type="entry name" value="Homeodomain-like"/>
    <property type="match status" value="1"/>
</dbReference>
<evidence type="ECO:0000256" key="2">
    <source>
        <dbReference type="ARBA" id="ARBA00023125"/>
    </source>
</evidence>
<dbReference type="InterPro" id="IPR001647">
    <property type="entry name" value="HTH_TetR"/>
</dbReference>
<accession>A0A1I3NG01</accession>
<feature type="domain" description="HTH tetR-type" evidence="5">
    <location>
        <begin position="14"/>
        <end position="73"/>
    </location>
</feature>
<organism evidence="6 7">
    <name type="scientific">Amycolatopsis sacchari</name>
    <dbReference type="NCBI Taxonomy" id="115433"/>
    <lineage>
        <taxon>Bacteria</taxon>
        <taxon>Bacillati</taxon>
        <taxon>Actinomycetota</taxon>
        <taxon>Actinomycetes</taxon>
        <taxon>Pseudonocardiales</taxon>
        <taxon>Pseudonocardiaceae</taxon>
        <taxon>Amycolatopsis</taxon>
    </lineage>
</organism>
<dbReference type="PANTHER" id="PTHR30055:SF234">
    <property type="entry name" value="HTH-TYPE TRANSCRIPTIONAL REGULATOR BETI"/>
    <property type="match status" value="1"/>
</dbReference>
<evidence type="ECO:0000259" key="5">
    <source>
        <dbReference type="PROSITE" id="PS50977"/>
    </source>
</evidence>
<dbReference type="PROSITE" id="PS50977">
    <property type="entry name" value="HTH_TETR_2"/>
    <property type="match status" value="1"/>
</dbReference>
<evidence type="ECO:0000313" key="7">
    <source>
        <dbReference type="Proteomes" id="UP000199025"/>
    </source>
</evidence>
<dbReference type="SUPFAM" id="SSF48498">
    <property type="entry name" value="Tetracyclin repressor-like, C-terminal domain"/>
    <property type="match status" value="1"/>
</dbReference>
<name>A0A1I3NG01_9PSEU</name>
<dbReference type="Gene3D" id="1.10.357.10">
    <property type="entry name" value="Tetracycline Repressor, domain 2"/>
    <property type="match status" value="1"/>
</dbReference>
<reference evidence="6 7" key="1">
    <citation type="submission" date="2016-10" db="EMBL/GenBank/DDBJ databases">
        <authorList>
            <person name="de Groot N.N."/>
        </authorList>
    </citation>
    <scope>NUCLEOTIDE SEQUENCE [LARGE SCALE GENOMIC DNA]</scope>
    <source>
        <strain evidence="6 7">DSM 44468</strain>
    </source>
</reference>
<dbReference type="GO" id="GO:0003700">
    <property type="term" value="F:DNA-binding transcription factor activity"/>
    <property type="evidence" value="ECO:0007669"/>
    <property type="project" value="TreeGrafter"/>
</dbReference>
<evidence type="ECO:0000256" key="1">
    <source>
        <dbReference type="ARBA" id="ARBA00023015"/>
    </source>
</evidence>
<dbReference type="EMBL" id="FORP01000003">
    <property type="protein sequence ID" value="SFJ08261.1"/>
    <property type="molecule type" value="Genomic_DNA"/>
</dbReference>
<dbReference type="OrthoDB" id="3192968at2"/>
<dbReference type="Proteomes" id="UP000199025">
    <property type="component" value="Unassembled WGS sequence"/>
</dbReference>
<keyword evidence="1" id="KW-0805">Transcription regulation</keyword>
<dbReference type="STRING" id="115433.SAMN05421835_10316"/>
<dbReference type="Pfam" id="PF00440">
    <property type="entry name" value="TetR_N"/>
    <property type="match status" value="1"/>
</dbReference>
<protein>
    <submittedName>
        <fullName evidence="6">DNA-binding transcriptional regulator, AcrR family</fullName>
    </submittedName>
</protein>
<evidence type="ECO:0000313" key="6">
    <source>
        <dbReference type="EMBL" id="SFJ08261.1"/>
    </source>
</evidence>
<dbReference type="InterPro" id="IPR049445">
    <property type="entry name" value="TetR_SbtR-like_C"/>
</dbReference>
<gene>
    <name evidence="6" type="ORF">SAMN05421835_10316</name>
</gene>
<dbReference type="InterPro" id="IPR050109">
    <property type="entry name" value="HTH-type_TetR-like_transc_reg"/>
</dbReference>
<feature type="DNA-binding region" description="H-T-H motif" evidence="4">
    <location>
        <begin position="36"/>
        <end position="55"/>
    </location>
</feature>
<proteinExistence type="predicted"/>